<organism evidence="7 8">
    <name type="scientific">Novipirellula aureliae</name>
    <dbReference type="NCBI Taxonomy" id="2527966"/>
    <lineage>
        <taxon>Bacteria</taxon>
        <taxon>Pseudomonadati</taxon>
        <taxon>Planctomycetota</taxon>
        <taxon>Planctomycetia</taxon>
        <taxon>Pirellulales</taxon>
        <taxon>Pirellulaceae</taxon>
        <taxon>Novipirellula</taxon>
    </lineage>
</organism>
<dbReference type="GO" id="GO:0016020">
    <property type="term" value="C:membrane"/>
    <property type="evidence" value="ECO:0007669"/>
    <property type="project" value="UniProtKB-SubCell"/>
</dbReference>
<dbReference type="Pfam" id="PF01594">
    <property type="entry name" value="AI-2E_transport"/>
    <property type="match status" value="1"/>
</dbReference>
<dbReference type="AlphaFoldDB" id="A0A5C6DNF1"/>
<keyword evidence="3 6" id="KW-0812">Transmembrane</keyword>
<evidence type="ECO:0000256" key="2">
    <source>
        <dbReference type="ARBA" id="ARBA00009773"/>
    </source>
</evidence>
<evidence type="ECO:0000313" key="7">
    <source>
        <dbReference type="EMBL" id="TWU38813.1"/>
    </source>
</evidence>
<dbReference type="Proteomes" id="UP000315471">
    <property type="component" value="Unassembled WGS sequence"/>
</dbReference>
<comment type="similarity">
    <text evidence="2">Belongs to the autoinducer-2 exporter (AI-2E) (TC 2.A.86) family.</text>
</comment>
<keyword evidence="8" id="KW-1185">Reference proteome</keyword>
<keyword evidence="4 6" id="KW-1133">Transmembrane helix</keyword>
<evidence type="ECO:0000256" key="5">
    <source>
        <dbReference type="ARBA" id="ARBA00023136"/>
    </source>
</evidence>
<feature type="transmembrane region" description="Helical" evidence="6">
    <location>
        <begin position="39"/>
        <end position="59"/>
    </location>
</feature>
<evidence type="ECO:0000256" key="4">
    <source>
        <dbReference type="ARBA" id="ARBA00022989"/>
    </source>
</evidence>
<reference evidence="7 8" key="1">
    <citation type="submission" date="2019-02" db="EMBL/GenBank/DDBJ databases">
        <title>Deep-cultivation of Planctomycetes and their phenomic and genomic characterization uncovers novel biology.</title>
        <authorList>
            <person name="Wiegand S."/>
            <person name="Jogler M."/>
            <person name="Boedeker C."/>
            <person name="Pinto D."/>
            <person name="Vollmers J."/>
            <person name="Rivas-Marin E."/>
            <person name="Kohn T."/>
            <person name="Peeters S.H."/>
            <person name="Heuer A."/>
            <person name="Rast P."/>
            <person name="Oberbeckmann S."/>
            <person name="Bunk B."/>
            <person name="Jeske O."/>
            <person name="Meyerdierks A."/>
            <person name="Storesund J.E."/>
            <person name="Kallscheuer N."/>
            <person name="Luecker S."/>
            <person name="Lage O.M."/>
            <person name="Pohl T."/>
            <person name="Merkel B.J."/>
            <person name="Hornburger P."/>
            <person name="Mueller R.-W."/>
            <person name="Bruemmer F."/>
            <person name="Labrenz M."/>
            <person name="Spormann A.M."/>
            <person name="Op Den Camp H."/>
            <person name="Overmann J."/>
            <person name="Amann R."/>
            <person name="Jetten M.S.M."/>
            <person name="Mascher T."/>
            <person name="Medema M.H."/>
            <person name="Devos D.P."/>
            <person name="Kaster A.-K."/>
            <person name="Ovreas L."/>
            <person name="Rohde M."/>
            <person name="Galperin M.Y."/>
            <person name="Jogler C."/>
        </authorList>
    </citation>
    <scope>NUCLEOTIDE SEQUENCE [LARGE SCALE GENOMIC DNA]</scope>
    <source>
        <strain evidence="7 8">Q31b</strain>
    </source>
</reference>
<accession>A0A5C6DNF1</accession>
<dbReference type="GO" id="GO:0055085">
    <property type="term" value="P:transmembrane transport"/>
    <property type="evidence" value="ECO:0007669"/>
    <property type="project" value="TreeGrafter"/>
</dbReference>
<feature type="transmembrane region" description="Helical" evidence="6">
    <location>
        <begin position="71"/>
        <end position="91"/>
    </location>
</feature>
<dbReference type="PANTHER" id="PTHR21716">
    <property type="entry name" value="TRANSMEMBRANE PROTEIN"/>
    <property type="match status" value="1"/>
</dbReference>
<evidence type="ECO:0000313" key="8">
    <source>
        <dbReference type="Proteomes" id="UP000315471"/>
    </source>
</evidence>
<comment type="caution">
    <text evidence="7">The sequence shown here is derived from an EMBL/GenBank/DDBJ whole genome shotgun (WGS) entry which is preliminary data.</text>
</comment>
<name>A0A5C6DNF1_9BACT</name>
<dbReference type="RefSeq" id="WP_146601131.1">
    <property type="nucleotide sequence ID" value="NZ_SJPY01000006.1"/>
</dbReference>
<proteinExistence type="inferred from homology"/>
<feature type="transmembrane region" description="Helical" evidence="6">
    <location>
        <begin position="209"/>
        <end position="230"/>
    </location>
</feature>
<dbReference type="EMBL" id="SJPY01000006">
    <property type="protein sequence ID" value="TWU38813.1"/>
    <property type="molecule type" value="Genomic_DNA"/>
</dbReference>
<evidence type="ECO:0008006" key="9">
    <source>
        <dbReference type="Google" id="ProtNLM"/>
    </source>
</evidence>
<evidence type="ECO:0000256" key="1">
    <source>
        <dbReference type="ARBA" id="ARBA00004141"/>
    </source>
</evidence>
<evidence type="ECO:0000256" key="6">
    <source>
        <dbReference type="SAM" id="Phobius"/>
    </source>
</evidence>
<feature type="transmembrane region" description="Helical" evidence="6">
    <location>
        <begin position="236"/>
        <end position="259"/>
    </location>
</feature>
<protein>
    <recommendedName>
        <fullName evidence="9">Pheromone autoinducer 2 transporter</fullName>
    </recommendedName>
</protein>
<feature type="transmembrane region" description="Helical" evidence="6">
    <location>
        <begin position="153"/>
        <end position="173"/>
    </location>
</feature>
<keyword evidence="5 6" id="KW-0472">Membrane</keyword>
<gene>
    <name evidence="7" type="ORF">Q31b_38910</name>
</gene>
<dbReference type="OrthoDB" id="9793390at2"/>
<dbReference type="PANTHER" id="PTHR21716:SF62">
    <property type="entry name" value="TRANSPORT PROTEIN YDBI-RELATED"/>
    <property type="match status" value="1"/>
</dbReference>
<sequence>MNNPIVINRATNKQIFLIAVLLGMLVLATAGLFVPTLSILMLIFAGLLFGVFVHSISAWPASHTALSYRSSFLVVVTLMLLSIGIGSFYLGSQVVHQADELWTQLQAAVHTADERLSQNDWASEHLPSVSEMQEQLSQSTRANLPEMFQGLQWVGWGATGTLVVFFVGLYAAYEPDLYLTGVVKLVPNDQRDRVGEILNELNSALGRWIVGRLLSMTIVGVATAIAMGVLGVPLPISLGVLAALLTFIPNIGPLLAAVPQMLLAIDVGTQAVVYVLMFNVLLQTVESYLITPLVQRHEVALPPILTIAAQLVMGVMLGIIGIMMAAPLVVLAMVLVQMLYVEDRLGDAQPGSLTSE</sequence>
<dbReference type="InterPro" id="IPR002549">
    <property type="entry name" value="AI-2E-like"/>
</dbReference>
<feature type="transmembrane region" description="Helical" evidence="6">
    <location>
        <begin position="311"/>
        <end position="336"/>
    </location>
</feature>
<comment type="subcellular location">
    <subcellularLocation>
        <location evidence="1">Membrane</location>
        <topology evidence="1">Multi-pass membrane protein</topology>
    </subcellularLocation>
</comment>
<feature type="transmembrane region" description="Helical" evidence="6">
    <location>
        <begin position="271"/>
        <end position="291"/>
    </location>
</feature>
<evidence type="ECO:0000256" key="3">
    <source>
        <dbReference type="ARBA" id="ARBA00022692"/>
    </source>
</evidence>
<feature type="transmembrane region" description="Helical" evidence="6">
    <location>
        <begin position="15"/>
        <end position="33"/>
    </location>
</feature>